<dbReference type="InterPro" id="IPR008183">
    <property type="entry name" value="Aldose_1/G6P_1-epimerase"/>
</dbReference>
<gene>
    <name evidence="1" type="ORF">BJG93_12075</name>
</gene>
<dbReference type="GO" id="GO:0030246">
    <property type="term" value="F:carbohydrate binding"/>
    <property type="evidence" value="ECO:0007669"/>
    <property type="project" value="InterPro"/>
</dbReference>
<evidence type="ECO:0000313" key="2">
    <source>
        <dbReference type="Proteomes" id="UP000179860"/>
    </source>
</evidence>
<dbReference type="InterPro" id="IPR014718">
    <property type="entry name" value="GH-type_carb-bd"/>
</dbReference>
<dbReference type="Gene3D" id="2.70.98.10">
    <property type="match status" value="1"/>
</dbReference>
<dbReference type="CDD" id="cd09021">
    <property type="entry name" value="Aldose_epim_Ec_YphB"/>
    <property type="match status" value="1"/>
</dbReference>
<protein>
    <submittedName>
        <fullName evidence="1">Aldose 1-epimerase</fullName>
    </submittedName>
</protein>
<organism evidence="1 2">
    <name type="scientific">Paraburkholderia sprentiae WSM5005</name>
    <dbReference type="NCBI Taxonomy" id="754502"/>
    <lineage>
        <taxon>Bacteria</taxon>
        <taxon>Pseudomonadati</taxon>
        <taxon>Pseudomonadota</taxon>
        <taxon>Betaproteobacteria</taxon>
        <taxon>Burkholderiales</taxon>
        <taxon>Burkholderiaceae</taxon>
        <taxon>Paraburkholderia</taxon>
    </lineage>
</organism>
<dbReference type="AlphaFoldDB" id="A0A1I9YL67"/>
<reference evidence="1" key="2">
    <citation type="submission" date="2021-06" db="EMBL/GenBank/DDBJ databases">
        <authorList>
            <person name="Rogers T.H."/>
            <person name="Ramsay J.P."/>
            <person name="Wang P."/>
            <person name="Terpolilli J."/>
        </authorList>
    </citation>
    <scope>NUCLEOTIDE SEQUENCE [LARGE SCALE GENOMIC DNA]</scope>
    <source>
        <strain evidence="1">WSM5005</strain>
    </source>
</reference>
<dbReference type="KEGG" id="pspw:BJG93_12075"/>
<reference evidence="1" key="1">
    <citation type="submission" date="2016-09" db="EMBL/GenBank/DDBJ databases">
        <title>The Complete Genome of Burkholderia sprentiae wsm5005.</title>
        <authorList>
            <person name="De Meyer S."/>
            <person name="Wang P."/>
            <person name="Terpolilli J."/>
        </authorList>
    </citation>
    <scope>NUCLEOTIDE SEQUENCE [LARGE SCALE GENOMIC DNA]</scope>
    <source>
        <strain evidence="1">WSM5005</strain>
    </source>
</reference>
<proteinExistence type="predicted"/>
<evidence type="ECO:0000313" key="1">
    <source>
        <dbReference type="EMBL" id="APA87050.2"/>
    </source>
</evidence>
<dbReference type="OrthoDB" id="9808779at2"/>
<sequence length="334" mass="36992">MRDVSRSPARPPAAQPATRSAAQLAWLDDPEIAARLVTLSAGALRAVLAPELGGALAAFYEVTPEGPVHWLRPAFREAFEARDPLRMASFPLLPYCNRIRDARFEFDGATIDLAGNDPRFAHALHGNAWRHPWRVGARSGNAVDLHFEHNPDASVTGDWPFRYRARQRIELRDRALHITLSAQNLAGRPMPFGMGHHPYYPRTAATRIHADVQAMWHADADVLPTHVGPHPAVDALRAGMSPDAFDLDNNFSNWSRVATIAWPDEHRSLTMRAQAPFDHMVVFAPANDPQLCVEPVTNTTDCFNTVGVRDQVGGCVLEPGEQIEAALSWTPHRE</sequence>
<dbReference type="STRING" id="754502.BJG93_12075"/>
<keyword evidence="2" id="KW-1185">Reference proteome</keyword>
<dbReference type="RefSeq" id="WP_082194678.1">
    <property type="nucleotide sequence ID" value="NZ_CP017561.2"/>
</dbReference>
<accession>A0A1I9YL67</accession>
<dbReference type="Proteomes" id="UP000179860">
    <property type="component" value="Chromosome 1"/>
</dbReference>
<name>A0A1I9YL67_9BURK</name>
<dbReference type="GO" id="GO:0016853">
    <property type="term" value="F:isomerase activity"/>
    <property type="evidence" value="ECO:0007669"/>
    <property type="project" value="InterPro"/>
</dbReference>
<dbReference type="EMBL" id="CP017561">
    <property type="protein sequence ID" value="APA87050.2"/>
    <property type="molecule type" value="Genomic_DNA"/>
</dbReference>
<dbReference type="InterPro" id="IPR011013">
    <property type="entry name" value="Gal_mutarotase_sf_dom"/>
</dbReference>
<dbReference type="Pfam" id="PF01263">
    <property type="entry name" value="Aldose_epim"/>
    <property type="match status" value="1"/>
</dbReference>
<dbReference type="GO" id="GO:0005975">
    <property type="term" value="P:carbohydrate metabolic process"/>
    <property type="evidence" value="ECO:0007669"/>
    <property type="project" value="InterPro"/>
</dbReference>
<dbReference type="SUPFAM" id="SSF74650">
    <property type="entry name" value="Galactose mutarotase-like"/>
    <property type="match status" value="1"/>
</dbReference>